<dbReference type="OrthoDB" id="5772781at2759"/>
<dbReference type="InterPro" id="IPR016477">
    <property type="entry name" value="Fructo-/Ketosamine-3-kinase"/>
</dbReference>
<gene>
    <name evidence="1" type="ORF">M422DRAFT_147865</name>
</gene>
<protein>
    <recommendedName>
        <fullName evidence="3">Protein-ribulosamine 3-kinase</fullName>
    </recommendedName>
</protein>
<dbReference type="AlphaFoldDB" id="A0A0C9UKG4"/>
<evidence type="ECO:0000313" key="2">
    <source>
        <dbReference type="Proteomes" id="UP000054279"/>
    </source>
</evidence>
<accession>A0A0C9UKG4</accession>
<keyword evidence="2" id="KW-1185">Reference proteome</keyword>
<feature type="non-terminal residue" evidence="1">
    <location>
        <position position="1"/>
    </location>
</feature>
<dbReference type="PANTHER" id="PTHR12149">
    <property type="entry name" value="FRUCTOSAMINE 3 KINASE-RELATED PROTEIN"/>
    <property type="match status" value="1"/>
</dbReference>
<evidence type="ECO:0000313" key="1">
    <source>
        <dbReference type="EMBL" id="KIJ29352.1"/>
    </source>
</evidence>
<proteinExistence type="predicted"/>
<organism evidence="1 2">
    <name type="scientific">Sphaerobolus stellatus (strain SS14)</name>
    <dbReference type="NCBI Taxonomy" id="990650"/>
    <lineage>
        <taxon>Eukaryota</taxon>
        <taxon>Fungi</taxon>
        <taxon>Dikarya</taxon>
        <taxon>Basidiomycota</taxon>
        <taxon>Agaricomycotina</taxon>
        <taxon>Agaricomycetes</taxon>
        <taxon>Phallomycetidae</taxon>
        <taxon>Geastrales</taxon>
        <taxon>Sphaerobolaceae</taxon>
        <taxon>Sphaerobolus</taxon>
    </lineage>
</organism>
<reference evidence="1 2" key="1">
    <citation type="submission" date="2014-06" db="EMBL/GenBank/DDBJ databases">
        <title>Evolutionary Origins and Diversification of the Mycorrhizal Mutualists.</title>
        <authorList>
            <consortium name="DOE Joint Genome Institute"/>
            <consortium name="Mycorrhizal Genomics Consortium"/>
            <person name="Kohler A."/>
            <person name="Kuo A."/>
            <person name="Nagy L.G."/>
            <person name="Floudas D."/>
            <person name="Copeland A."/>
            <person name="Barry K.W."/>
            <person name="Cichocki N."/>
            <person name="Veneault-Fourrey C."/>
            <person name="LaButti K."/>
            <person name="Lindquist E.A."/>
            <person name="Lipzen A."/>
            <person name="Lundell T."/>
            <person name="Morin E."/>
            <person name="Murat C."/>
            <person name="Riley R."/>
            <person name="Ohm R."/>
            <person name="Sun H."/>
            <person name="Tunlid A."/>
            <person name="Henrissat B."/>
            <person name="Grigoriev I.V."/>
            <person name="Hibbett D.S."/>
            <person name="Martin F."/>
        </authorList>
    </citation>
    <scope>NUCLEOTIDE SEQUENCE [LARGE SCALE GENOMIC DNA]</scope>
    <source>
        <strain evidence="1 2">SS14</strain>
    </source>
</reference>
<name>A0A0C9UKG4_SPHS4</name>
<dbReference type="PANTHER" id="PTHR12149:SF8">
    <property type="entry name" value="PROTEIN-RIBULOSAMINE 3-KINASE"/>
    <property type="match status" value="1"/>
</dbReference>
<sequence>SGNAGTDAYSEKPVIFDPSSYYGHNEMDLSISRMFGGFSPSFFEAYHEKIPPSEPTNEYDTRCALYEVFHYLNHTVLFGVSSYL</sequence>
<dbReference type="EMBL" id="KN837285">
    <property type="protein sequence ID" value="KIJ29352.1"/>
    <property type="molecule type" value="Genomic_DNA"/>
</dbReference>
<dbReference type="Pfam" id="PF03881">
    <property type="entry name" value="Fructosamin_kin"/>
    <property type="match status" value="1"/>
</dbReference>
<dbReference type="Proteomes" id="UP000054279">
    <property type="component" value="Unassembled WGS sequence"/>
</dbReference>
<feature type="non-terminal residue" evidence="1">
    <location>
        <position position="84"/>
    </location>
</feature>
<evidence type="ECO:0008006" key="3">
    <source>
        <dbReference type="Google" id="ProtNLM"/>
    </source>
</evidence>
<dbReference type="Gene3D" id="3.90.1200.10">
    <property type="match status" value="1"/>
</dbReference>
<dbReference type="HOGENOM" id="CLU_167978_0_0_1"/>